<feature type="transmembrane region" description="Helical" evidence="1">
    <location>
        <begin position="57"/>
        <end position="74"/>
    </location>
</feature>
<evidence type="ECO:0000313" key="2">
    <source>
        <dbReference type="EMBL" id="KAK8871808.1"/>
    </source>
</evidence>
<proteinExistence type="predicted"/>
<reference evidence="2 3" key="1">
    <citation type="submission" date="2024-04" db="EMBL/GenBank/DDBJ databases">
        <title>Tritrichomonas musculus Genome.</title>
        <authorList>
            <person name="Alves-Ferreira E."/>
            <person name="Grigg M."/>
            <person name="Lorenzi H."/>
            <person name="Galac M."/>
        </authorList>
    </citation>
    <scope>NUCLEOTIDE SEQUENCE [LARGE SCALE GENOMIC DNA]</scope>
    <source>
        <strain evidence="2 3">EAF2021</strain>
    </source>
</reference>
<keyword evidence="1" id="KW-0812">Transmembrane</keyword>
<protein>
    <submittedName>
        <fullName evidence="2">Uncharacterized protein</fullName>
    </submittedName>
</protein>
<comment type="caution">
    <text evidence="2">The sequence shown here is derived from an EMBL/GenBank/DDBJ whole genome shotgun (WGS) entry which is preliminary data.</text>
</comment>
<keyword evidence="1" id="KW-0472">Membrane</keyword>
<evidence type="ECO:0000256" key="1">
    <source>
        <dbReference type="SAM" id="Phobius"/>
    </source>
</evidence>
<sequence length="235" mass="27378">MNFGENSVFIDIQQIRSILKHVPDIVFCNDKMTKMHDSLPLSLFSLHNFLILFDKKLFVAAAYCFPIVISMMAFDMKSIGYEMRHLCFEVALWFLVYYKKALDEYDGRKLPEKKYKENKDVLAYSNNLLIELTNSLFTKIDLINKYENIKLSRDSTTPLEHTFGSARIRANDIHTLKKFLSVVGIMNRKIYKQNSEDIEKIKGRSASFGVTVESKSEREFIFSSSPQQIAMEFYV</sequence>
<keyword evidence="3" id="KW-1185">Reference proteome</keyword>
<gene>
    <name evidence="2" type="ORF">M9Y10_007551</name>
</gene>
<organism evidence="2 3">
    <name type="scientific">Tritrichomonas musculus</name>
    <dbReference type="NCBI Taxonomy" id="1915356"/>
    <lineage>
        <taxon>Eukaryota</taxon>
        <taxon>Metamonada</taxon>
        <taxon>Parabasalia</taxon>
        <taxon>Tritrichomonadida</taxon>
        <taxon>Tritrichomonadidae</taxon>
        <taxon>Tritrichomonas</taxon>
    </lineage>
</organism>
<dbReference type="EMBL" id="JAPFFF010000013">
    <property type="protein sequence ID" value="KAK8871808.1"/>
    <property type="molecule type" value="Genomic_DNA"/>
</dbReference>
<evidence type="ECO:0000313" key="3">
    <source>
        <dbReference type="Proteomes" id="UP001470230"/>
    </source>
</evidence>
<accession>A0ABR2J2X6</accession>
<keyword evidence="1" id="KW-1133">Transmembrane helix</keyword>
<dbReference type="Proteomes" id="UP001470230">
    <property type="component" value="Unassembled WGS sequence"/>
</dbReference>
<name>A0ABR2J2X6_9EUKA</name>